<evidence type="ECO:0000256" key="5">
    <source>
        <dbReference type="RuleBase" id="RU362118"/>
    </source>
</evidence>
<dbReference type="GO" id="GO:0019346">
    <property type="term" value="P:transsulfuration"/>
    <property type="evidence" value="ECO:0007669"/>
    <property type="project" value="InterPro"/>
</dbReference>
<evidence type="ECO:0000256" key="2">
    <source>
        <dbReference type="ARBA" id="ARBA00022898"/>
    </source>
</evidence>
<dbReference type="CDD" id="cd00614">
    <property type="entry name" value="CGS_like"/>
    <property type="match status" value="1"/>
</dbReference>
<dbReference type="PANTHER" id="PTHR11808:SF80">
    <property type="entry name" value="CYSTATHIONINE GAMMA-LYASE"/>
    <property type="match status" value="1"/>
</dbReference>
<evidence type="ECO:0000256" key="3">
    <source>
        <dbReference type="HAMAP-Rule" id="MF_02056"/>
    </source>
</evidence>
<dbReference type="NCBIfam" id="NF006003">
    <property type="entry name" value="PRK08133.1"/>
    <property type="match status" value="1"/>
</dbReference>
<reference evidence="6 7" key="1">
    <citation type="submission" date="2016-10" db="EMBL/GenBank/DDBJ databases">
        <authorList>
            <person name="de Groot N.N."/>
        </authorList>
    </citation>
    <scope>NUCLEOTIDE SEQUENCE [LARGE SCALE GENOMIC DNA]</scope>
    <source>
        <strain evidence="6 7">DSM 21228</strain>
    </source>
</reference>
<comment type="pathway">
    <text evidence="3">Amino-acid biosynthesis; L-methionine biosynthesis via de novo pathway; L-homocysteine from O-succinyl-L-homoserine: step 1/1.</text>
</comment>
<dbReference type="Gene3D" id="3.40.640.10">
    <property type="entry name" value="Type I PLP-dependent aspartate aminotransferase-like (Major domain)"/>
    <property type="match status" value="1"/>
</dbReference>
<keyword evidence="2 3" id="KW-0663">Pyridoxal phosphate</keyword>
<accession>A0A1H4D0V2</accession>
<organism evidence="6 7">
    <name type="scientific">Thiothrix caldifontis</name>
    <dbReference type="NCBI Taxonomy" id="525918"/>
    <lineage>
        <taxon>Bacteria</taxon>
        <taxon>Pseudomonadati</taxon>
        <taxon>Pseudomonadota</taxon>
        <taxon>Gammaproteobacteria</taxon>
        <taxon>Thiotrichales</taxon>
        <taxon>Thiotrichaceae</taxon>
        <taxon>Thiothrix</taxon>
    </lineage>
</organism>
<dbReference type="NCBIfam" id="TIGR01325">
    <property type="entry name" value="O_suc_HS_sulf"/>
    <property type="match status" value="1"/>
</dbReference>
<dbReference type="InterPro" id="IPR000277">
    <property type="entry name" value="Cys/Met-Metab_PyrdxlP-dep_enz"/>
</dbReference>
<dbReference type="GO" id="GO:0016765">
    <property type="term" value="F:transferase activity, transferring alkyl or aryl (other than methyl) groups"/>
    <property type="evidence" value="ECO:0007669"/>
    <property type="project" value="UniProtKB-UniRule"/>
</dbReference>
<dbReference type="InterPro" id="IPR015421">
    <property type="entry name" value="PyrdxlP-dep_Trfase_major"/>
</dbReference>
<evidence type="ECO:0000313" key="7">
    <source>
        <dbReference type="Proteomes" id="UP000199397"/>
    </source>
</evidence>
<dbReference type="InterPro" id="IPR054542">
    <property type="entry name" value="Cys_met_metab_PP"/>
</dbReference>
<name>A0A1H4D0V2_9GAMM</name>
<dbReference type="PIRSF" id="PIRSF001434">
    <property type="entry name" value="CGS"/>
    <property type="match status" value="1"/>
</dbReference>
<dbReference type="AlphaFoldDB" id="A0A1H4D0V2"/>
<dbReference type="SUPFAM" id="SSF53383">
    <property type="entry name" value="PLP-dependent transferases"/>
    <property type="match status" value="1"/>
</dbReference>
<dbReference type="PROSITE" id="PS00868">
    <property type="entry name" value="CYS_MET_METAB_PP"/>
    <property type="match status" value="1"/>
</dbReference>
<keyword evidence="3" id="KW-0028">Amino-acid biosynthesis</keyword>
<keyword evidence="7" id="KW-1185">Reference proteome</keyword>
<gene>
    <name evidence="3" type="primary">metZ</name>
    <name evidence="6" type="ORF">SAMN05660964_02102</name>
</gene>
<keyword evidence="3" id="KW-0486">Methionine biosynthesis</keyword>
<comment type="cofactor">
    <cofactor evidence="1 3 5">
        <name>pyridoxal 5'-phosphate</name>
        <dbReference type="ChEBI" id="CHEBI:597326"/>
    </cofactor>
</comment>
<dbReference type="GO" id="GO:0071268">
    <property type="term" value="P:homocysteine biosynthetic process"/>
    <property type="evidence" value="ECO:0007669"/>
    <property type="project" value="InterPro"/>
</dbReference>
<dbReference type="GO" id="GO:0005737">
    <property type="term" value="C:cytoplasm"/>
    <property type="evidence" value="ECO:0007669"/>
    <property type="project" value="TreeGrafter"/>
</dbReference>
<keyword evidence="3" id="KW-0808">Transferase</keyword>
<evidence type="ECO:0000256" key="4">
    <source>
        <dbReference type="PIRSR" id="PIRSR001434-2"/>
    </source>
</evidence>
<dbReference type="Gene3D" id="3.90.1150.10">
    <property type="entry name" value="Aspartate Aminotransferase, domain 1"/>
    <property type="match status" value="1"/>
</dbReference>
<dbReference type="Pfam" id="PF01053">
    <property type="entry name" value="Cys_Met_Meta_PP"/>
    <property type="match status" value="1"/>
</dbReference>
<dbReference type="EC" id="2.5.1.-" evidence="3"/>
<dbReference type="GO" id="GO:0030170">
    <property type="term" value="F:pyridoxal phosphate binding"/>
    <property type="evidence" value="ECO:0007669"/>
    <property type="project" value="UniProtKB-UniRule"/>
</dbReference>
<dbReference type="InterPro" id="IPR006234">
    <property type="entry name" value="O-succ-hSer_sulfhydrylase"/>
</dbReference>
<proteinExistence type="inferred from homology"/>
<dbReference type="Proteomes" id="UP000199397">
    <property type="component" value="Unassembled WGS sequence"/>
</dbReference>
<dbReference type="GO" id="GO:0016846">
    <property type="term" value="F:carbon-sulfur lyase activity"/>
    <property type="evidence" value="ECO:0007669"/>
    <property type="project" value="TreeGrafter"/>
</dbReference>
<dbReference type="HAMAP" id="MF_02056">
    <property type="entry name" value="MetZ"/>
    <property type="match status" value="1"/>
</dbReference>
<dbReference type="PANTHER" id="PTHR11808">
    <property type="entry name" value="TRANS-SULFURATION ENZYME FAMILY MEMBER"/>
    <property type="match status" value="1"/>
</dbReference>
<dbReference type="OrthoDB" id="9805807at2"/>
<dbReference type="InterPro" id="IPR015424">
    <property type="entry name" value="PyrdxlP-dep_Trfase"/>
</dbReference>
<comment type="catalytic activity">
    <reaction evidence="3">
        <text>O-succinyl-L-homoserine + hydrogen sulfide = L-homocysteine + succinate</text>
        <dbReference type="Rhea" id="RHEA:27826"/>
        <dbReference type="ChEBI" id="CHEBI:29919"/>
        <dbReference type="ChEBI" id="CHEBI:30031"/>
        <dbReference type="ChEBI" id="CHEBI:57661"/>
        <dbReference type="ChEBI" id="CHEBI:58199"/>
    </reaction>
</comment>
<dbReference type="EMBL" id="FNQP01000011">
    <property type="protein sequence ID" value="SEA66079.1"/>
    <property type="molecule type" value="Genomic_DNA"/>
</dbReference>
<comment type="function">
    <text evidence="3">Catalyzes the formation of L-homocysteine from O-succinyl-L-homoserine (OSHS) and hydrogen sulfide.</text>
</comment>
<comment type="similarity">
    <text evidence="3">Belongs to the trans-sulfuration enzymes family. MetZ subfamily.</text>
</comment>
<dbReference type="FunFam" id="3.40.640.10:FF:000046">
    <property type="entry name" value="Cystathionine gamma-lyase"/>
    <property type="match status" value="1"/>
</dbReference>
<feature type="modified residue" description="N6-(pyridoxal phosphate)lysine" evidence="3 4">
    <location>
        <position position="208"/>
    </location>
</feature>
<dbReference type="STRING" id="525918.SAMN05660964_02102"/>
<evidence type="ECO:0000313" key="6">
    <source>
        <dbReference type="EMBL" id="SEA66079.1"/>
    </source>
</evidence>
<sequence length="393" mass="42119">MIQNEWDFETLAVRAGHVRTNEGEHSEAIFPTSSFVFSSAAEAAARFGGTEPGNIYARFTNPTVRYFQERLAALEGGESCVATSSGMSAILAVMLGLLKAGDHVVCSRAVFGTTTLLLQNIIGKFGITFSFVDLTDMAAWEAALQPNTRLLFVETPANPLTEIVDIRALADLAHGNGSLLVVDNCFCTPALQRPLALGADIVVHSATKYLDGQGRALGGAVVGDKERVGRDIFGVLRNGGVTMSPFNAWIFLKGIETLALRMRAHCDNAMQLAQWLENHPAVEQVYYPGLVSHPQHVLAQQQQSGFGGIVSFVVKGGQEAAWKVIDATQMLSITANLGDTKTTITHPATTTHGRLTPEQKAQAGIAAGLVRLSVGLESIHDIQRDLKRGLDLA</sequence>
<evidence type="ECO:0000256" key="1">
    <source>
        <dbReference type="ARBA" id="ARBA00001933"/>
    </source>
</evidence>
<protein>
    <recommendedName>
        <fullName evidence="3">O-succinylhomoserine sulfhydrylase</fullName>
        <shortName evidence="3">OSH sulfhydrylase</shortName>
        <shortName evidence="3">OSHS sulfhydrylase</shortName>
        <ecNumber evidence="3">2.5.1.-</ecNumber>
    </recommendedName>
</protein>
<dbReference type="UniPathway" id="UPA00051">
    <property type="reaction ID" value="UER00449"/>
</dbReference>
<dbReference type="GO" id="GO:0071266">
    <property type="term" value="P:'de novo' L-methionine biosynthetic process"/>
    <property type="evidence" value="ECO:0007669"/>
    <property type="project" value="UniProtKB-UniRule"/>
</dbReference>
<comment type="subunit">
    <text evidence="3">Homotetramer.</text>
</comment>
<dbReference type="FunFam" id="3.90.1150.10:FF:000033">
    <property type="entry name" value="Cystathionine gamma-synthase"/>
    <property type="match status" value="1"/>
</dbReference>
<dbReference type="InterPro" id="IPR015422">
    <property type="entry name" value="PyrdxlP-dep_Trfase_small"/>
</dbReference>